<dbReference type="PANTHER" id="PTHR48043">
    <property type="entry name" value="EG:EG0003.4 PROTEIN-RELATED"/>
    <property type="match status" value="1"/>
</dbReference>
<keyword evidence="7" id="KW-0732">Signal</keyword>
<keyword evidence="8" id="KW-1133">Transmembrane helix</keyword>
<dbReference type="AlphaFoldDB" id="A0A158PN08"/>
<dbReference type="EMBL" id="UYRR01030993">
    <property type="protein sequence ID" value="VDK42732.1"/>
    <property type="molecule type" value="Genomic_DNA"/>
</dbReference>
<evidence type="ECO:0000256" key="2">
    <source>
        <dbReference type="ARBA" id="ARBA00009995"/>
    </source>
</evidence>
<evidence type="ECO:0000256" key="8">
    <source>
        <dbReference type="ARBA" id="ARBA00022989"/>
    </source>
</evidence>
<reference evidence="12 13" key="2">
    <citation type="submission" date="2018-11" db="EMBL/GenBank/DDBJ databases">
        <authorList>
            <consortium name="Pathogen Informatics"/>
        </authorList>
    </citation>
    <scope>NUCLEOTIDE SEQUENCE [LARGE SCALE GENOMIC DNA]</scope>
</reference>
<dbReference type="InterPro" id="IPR002213">
    <property type="entry name" value="UDP_glucos_trans"/>
</dbReference>
<keyword evidence="5" id="KW-0808">Transferase</keyword>
<evidence type="ECO:0000256" key="3">
    <source>
        <dbReference type="ARBA" id="ARBA00012544"/>
    </source>
</evidence>
<keyword evidence="9" id="KW-0472">Membrane</keyword>
<dbReference type="Pfam" id="PF00201">
    <property type="entry name" value="UDPGT"/>
    <property type="match status" value="1"/>
</dbReference>
<dbReference type="CDD" id="cd03784">
    <property type="entry name" value="GT1_Gtf-like"/>
    <property type="match status" value="1"/>
</dbReference>
<keyword evidence="10" id="KW-0325">Glycoprotein</keyword>
<evidence type="ECO:0000256" key="1">
    <source>
        <dbReference type="ARBA" id="ARBA00004167"/>
    </source>
</evidence>
<keyword evidence="13" id="KW-1185">Reference proteome</keyword>
<accession>A0A158PN08</accession>
<comment type="catalytic activity">
    <reaction evidence="11">
        <text>glucuronate acceptor + UDP-alpha-D-glucuronate = acceptor beta-D-glucuronoside + UDP + H(+)</text>
        <dbReference type="Rhea" id="RHEA:21032"/>
        <dbReference type="ChEBI" id="CHEBI:15378"/>
        <dbReference type="ChEBI" id="CHEBI:58052"/>
        <dbReference type="ChEBI" id="CHEBI:58223"/>
        <dbReference type="ChEBI" id="CHEBI:132367"/>
        <dbReference type="ChEBI" id="CHEBI:132368"/>
        <dbReference type="EC" id="2.4.1.17"/>
    </reaction>
</comment>
<sequence length="556" mass="63754">MRQLTVVVSLALLIDDAVNALSVVLFLIGTTQDQRSLFEYLAQQLALRNHKVHTVKPILIPEEPRLVQQKLHLVHEITLKNLLPFQLYAPLQATGNNIPWMEKYDSEEHMIPYYRAHAHACKRMLNSDLVDKLKMEKLDLAIVYSGDACQLAIVHALQIPFIYFDTDGFTDETRIASGTPLNADIPSSKCSNDNQAIPALQRFLNGYCLLNEYFTQLHIPFLSSFLSKRHAIMDEPISRMFQRDYHIKKKFTYFPNVNEIKQQAELYFINTDPIIEFEHPLPPYVIPVGGFHIDEPRPLFYPWNMSTSDEVQAKSSSYKGVIIVSFGNQVNCSSMTQQQARSILNALSRFHSYRIYWRLGSTLSLPGISIHQIPHHINLTTFIPQNDLLADHRTKLLITNGGMQSIIEAFVYGVPVVGIPLYGTNRYNLMKVHNKGVGLILNKEQLSADNLYRTISEVLDNDKYKRAAKNMAREWRERPARAFDRVMYYIEDVGRNHGSMLNKNIVMRKRCVWGKTLNIDILMAFILLTYLNVISEQQNKIIDASSPDKDTSDAIL</sequence>
<name>A0A158PN08_ANISI</name>
<evidence type="ECO:0000313" key="14">
    <source>
        <dbReference type="WBParaSite" id="ASIM_0001074001-mRNA-1"/>
    </source>
</evidence>
<dbReference type="FunFam" id="3.40.50.2000:FF:000118">
    <property type="entry name" value="UDP-glucuronosyltransferase"/>
    <property type="match status" value="1"/>
</dbReference>
<evidence type="ECO:0000256" key="10">
    <source>
        <dbReference type="ARBA" id="ARBA00023180"/>
    </source>
</evidence>
<evidence type="ECO:0000313" key="12">
    <source>
        <dbReference type="EMBL" id="VDK42732.1"/>
    </source>
</evidence>
<evidence type="ECO:0000313" key="13">
    <source>
        <dbReference type="Proteomes" id="UP000267096"/>
    </source>
</evidence>
<evidence type="ECO:0000256" key="5">
    <source>
        <dbReference type="ARBA" id="ARBA00022679"/>
    </source>
</evidence>
<dbReference type="GO" id="GO:0016020">
    <property type="term" value="C:membrane"/>
    <property type="evidence" value="ECO:0007669"/>
    <property type="project" value="UniProtKB-SubCell"/>
</dbReference>
<dbReference type="InterPro" id="IPR050271">
    <property type="entry name" value="UDP-glycosyltransferase"/>
</dbReference>
<evidence type="ECO:0000256" key="9">
    <source>
        <dbReference type="ARBA" id="ARBA00023136"/>
    </source>
</evidence>
<evidence type="ECO:0000256" key="7">
    <source>
        <dbReference type="ARBA" id="ARBA00022729"/>
    </source>
</evidence>
<dbReference type="PANTHER" id="PTHR48043:SF18">
    <property type="entry name" value="GLUCURONOSYLTRANSFERASE"/>
    <property type="match status" value="1"/>
</dbReference>
<proteinExistence type="inferred from homology"/>
<dbReference type="GO" id="GO:0015020">
    <property type="term" value="F:glucuronosyltransferase activity"/>
    <property type="evidence" value="ECO:0007669"/>
    <property type="project" value="UniProtKB-EC"/>
</dbReference>
<comment type="subcellular location">
    <subcellularLocation>
        <location evidence="1">Membrane</location>
        <topology evidence="1">Single-pass membrane protein</topology>
    </subcellularLocation>
</comment>
<gene>
    <name evidence="12" type="ORF">ASIM_LOCUS10298</name>
</gene>
<dbReference type="Proteomes" id="UP000267096">
    <property type="component" value="Unassembled WGS sequence"/>
</dbReference>
<evidence type="ECO:0000256" key="4">
    <source>
        <dbReference type="ARBA" id="ARBA00022676"/>
    </source>
</evidence>
<dbReference type="Gene3D" id="3.40.50.2000">
    <property type="entry name" value="Glycogen Phosphorylase B"/>
    <property type="match status" value="1"/>
</dbReference>
<evidence type="ECO:0000256" key="11">
    <source>
        <dbReference type="ARBA" id="ARBA00047475"/>
    </source>
</evidence>
<organism evidence="14">
    <name type="scientific">Anisakis simplex</name>
    <name type="common">Herring worm</name>
    <dbReference type="NCBI Taxonomy" id="6269"/>
    <lineage>
        <taxon>Eukaryota</taxon>
        <taxon>Metazoa</taxon>
        <taxon>Ecdysozoa</taxon>
        <taxon>Nematoda</taxon>
        <taxon>Chromadorea</taxon>
        <taxon>Rhabditida</taxon>
        <taxon>Spirurina</taxon>
        <taxon>Ascaridomorpha</taxon>
        <taxon>Ascaridoidea</taxon>
        <taxon>Anisakidae</taxon>
        <taxon>Anisakis</taxon>
        <taxon>Anisakis simplex complex</taxon>
    </lineage>
</organism>
<dbReference type="EC" id="2.4.1.17" evidence="3"/>
<keyword evidence="4" id="KW-0328">Glycosyltransferase</keyword>
<dbReference type="SUPFAM" id="SSF53756">
    <property type="entry name" value="UDP-Glycosyltransferase/glycogen phosphorylase"/>
    <property type="match status" value="1"/>
</dbReference>
<comment type="similarity">
    <text evidence="2">Belongs to the UDP-glycosyltransferase family.</text>
</comment>
<dbReference type="WBParaSite" id="ASIM_0001074001-mRNA-1">
    <property type="protein sequence ID" value="ASIM_0001074001-mRNA-1"/>
    <property type="gene ID" value="ASIM_0001074001"/>
</dbReference>
<protein>
    <recommendedName>
        <fullName evidence="3">glucuronosyltransferase</fullName>
        <ecNumber evidence="3">2.4.1.17</ecNumber>
    </recommendedName>
</protein>
<evidence type="ECO:0000256" key="6">
    <source>
        <dbReference type="ARBA" id="ARBA00022692"/>
    </source>
</evidence>
<dbReference type="OrthoDB" id="5835829at2759"/>
<reference evidence="14" key="1">
    <citation type="submission" date="2016-04" db="UniProtKB">
        <authorList>
            <consortium name="WormBaseParasite"/>
        </authorList>
    </citation>
    <scope>IDENTIFICATION</scope>
</reference>
<keyword evidence="6" id="KW-0812">Transmembrane</keyword>